<dbReference type="OrthoDB" id="3171327at2"/>
<accession>A0A1H5MEL7</accession>
<dbReference type="AlphaFoldDB" id="A0A1H5MEL7"/>
<dbReference type="InterPro" id="IPR012338">
    <property type="entry name" value="Beta-lactam/transpept-like"/>
</dbReference>
<dbReference type="RefSeq" id="WP_069111836.1">
    <property type="nucleotide sequence ID" value="NZ_FNUC01000003.1"/>
</dbReference>
<dbReference type="Pfam" id="PF00144">
    <property type="entry name" value="Beta-lactamase"/>
    <property type="match status" value="1"/>
</dbReference>
<dbReference type="STRING" id="561176.SAMN04488561_3084"/>
<sequence length="324" mass="33861">MTPRVDGDARLGLRLADELGPRHPVAAAAVVTPSAVRAAAHGADLGSDFELASVSKALTGLLYTDAVGRGEVRPETTLGELLPLDGAPVARARLDALSTHRAGLPRLPPAAQPWRRTFRLWRHGTNPYTETLDELFAQARGVRVRREPARPRYSNLGFELLGHGLAAAAGTTYAAMVEQRLAGPLELTGLYVPADATLLRPSALAGRSRRGRPRDPWANPALGPAGGVRASISDLARLIEALLDGTAPGVAALEPVATFAGGTRIGAGWVTTRVRGREVTWHNGGSGGFRSWIGLDRAADTGVAVLSATAASVDGVGFRLLASP</sequence>
<dbReference type="PANTHER" id="PTHR46825:SF9">
    <property type="entry name" value="BETA-LACTAMASE-RELATED DOMAIN-CONTAINING PROTEIN"/>
    <property type="match status" value="1"/>
</dbReference>
<dbReference type="PANTHER" id="PTHR46825">
    <property type="entry name" value="D-ALANYL-D-ALANINE-CARBOXYPEPTIDASE/ENDOPEPTIDASE AMPH"/>
    <property type="match status" value="1"/>
</dbReference>
<dbReference type="InterPro" id="IPR001466">
    <property type="entry name" value="Beta-lactam-related"/>
</dbReference>
<dbReference type="Proteomes" id="UP000181980">
    <property type="component" value="Unassembled WGS sequence"/>
</dbReference>
<name>A0A1H5MEL7_9ACTN</name>
<evidence type="ECO:0000313" key="2">
    <source>
        <dbReference type="EMBL" id="SEE87121.1"/>
    </source>
</evidence>
<gene>
    <name evidence="2" type="ORF">SAMN04488561_3084</name>
</gene>
<proteinExistence type="predicted"/>
<keyword evidence="3" id="KW-1185">Reference proteome</keyword>
<feature type="domain" description="Beta-lactamase-related" evidence="1">
    <location>
        <begin position="24"/>
        <end position="312"/>
    </location>
</feature>
<evidence type="ECO:0000313" key="3">
    <source>
        <dbReference type="Proteomes" id="UP000181980"/>
    </source>
</evidence>
<dbReference type="Gene3D" id="3.40.710.10">
    <property type="entry name" value="DD-peptidase/beta-lactamase superfamily"/>
    <property type="match status" value="1"/>
</dbReference>
<protein>
    <submittedName>
        <fullName evidence="2">CubicO group peptidase, beta-lactamase class C family</fullName>
    </submittedName>
</protein>
<reference evidence="3" key="1">
    <citation type="submission" date="2016-10" db="EMBL/GenBank/DDBJ databases">
        <authorList>
            <person name="Varghese N."/>
            <person name="Submissions S."/>
        </authorList>
    </citation>
    <scope>NUCLEOTIDE SEQUENCE [LARGE SCALE GENOMIC DNA]</scope>
    <source>
        <strain evidence="3">DSM 45237</strain>
    </source>
</reference>
<dbReference type="InterPro" id="IPR050491">
    <property type="entry name" value="AmpC-like"/>
</dbReference>
<dbReference type="EMBL" id="FNUC01000003">
    <property type="protein sequence ID" value="SEE87121.1"/>
    <property type="molecule type" value="Genomic_DNA"/>
</dbReference>
<dbReference type="SUPFAM" id="SSF56601">
    <property type="entry name" value="beta-lactamase/transpeptidase-like"/>
    <property type="match status" value="1"/>
</dbReference>
<organism evidence="2 3">
    <name type="scientific">Jiangella alba</name>
    <dbReference type="NCBI Taxonomy" id="561176"/>
    <lineage>
        <taxon>Bacteria</taxon>
        <taxon>Bacillati</taxon>
        <taxon>Actinomycetota</taxon>
        <taxon>Actinomycetes</taxon>
        <taxon>Jiangellales</taxon>
        <taxon>Jiangellaceae</taxon>
        <taxon>Jiangella</taxon>
    </lineage>
</organism>
<evidence type="ECO:0000259" key="1">
    <source>
        <dbReference type="Pfam" id="PF00144"/>
    </source>
</evidence>